<dbReference type="Proteomes" id="UP000235145">
    <property type="component" value="Unassembled WGS sequence"/>
</dbReference>
<dbReference type="InterPro" id="IPR045272">
    <property type="entry name" value="ANXUR1/2-like"/>
</dbReference>
<gene>
    <name evidence="8" type="ORF">LSAT_V11C100034550</name>
</gene>
<dbReference type="GO" id="GO:0005524">
    <property type="term" value="F:ATP binding"/>
    <property type="evidence" value="ECO:0007669"/>
    <property type="project" value="UniProtKB-UniRule"/>
</dbReference>
<dbReference type="Pfam" id="PF07714">
    <property type="entry name" value="PK_Tyr_Ser-Thr"/>
    <property type="match status" value="1"/>
</dbReference>
<dbReference type="InterPro" id="IPR001245">
    <property type="entry name" value="Ser-Thr/Tyr_kinase_cat_dom"/>
</dbReference>
<keyword evidence="3 6" id="KW-0547">Nucleotide-binding</keyword>
<keyword evidence="9" id="KW-1185">Reference proteome</keyword>
<proteinExistence type="predicted"/>
<evidence type="ECO:0000256" key="5">
    <source>
        <dbReference type="ARBA" id="ARBA00022840"/>
    </source>
</evidence>
<evidence type="ECO:0000256" key="4">
    <source>
        <dbReference type="ARBA" id="ARBA00022777"/>
    </source>
</evidence>
<dbReference type="GO" id="GO:0004674">
    <property type="term" value="F:protein serine/threonine kinase activity"/>
    <property type="evidence" value="ECO:0007669"/>
    <property type="project" value="UniProtKB-KW"/>
</dbReference>
<feature type="binding site" evidence="6">
    <location>
        <position position="208"/>
    </location>
    <ligand>
        <name>ATP</name>
        <dbReference type="ChEBI" id="CHEBI:30616"/>
    </ligand>
</feature>
<evidence type="ECO:0000259" key="7">
    <source>
        <dbReference type="PROSITE" id="PS50011"/>
    </source>
</evidence>
<dbReference type="PANTHER" id="PTHR27003:SF326">
    <property type="entry name" value="PROTEIN KINASE DOMAIN-CONTAINING PROTEIN"/>
    <property type="match status" value="1"/>
</dbReference>
<accession>A0A9R1XY23</accession>
<dbReference type="EMBL" id="NBSK02000001">
    <property type="protein sequence ID" value="KAJ0226247.1"/>
    <property type="molecule type" value="Genomic_DNA"/>
</dbReference>
<dbReference type="InterPro" id="IPR017441">
    <property type="entry name" value="Protein_kinase_ATP_BS"/>
</dbReference>
<dbReference type="Gene3D" id="3.30.200.20">
    <property type="entry name" value="Phosphorylase Kinase, domain 1"/>
    <property type="match status" value="1"/>
</dbReference>
<evidence type="ECO:0000256" key="6">
    <source>
        <dbReference type="PROSITE-ProRule" id="PRU10141"/>
    </source>
</evidence>
<reference evidence="8 9" key="1">
    <citation type="journal article" date="2017" name="Nat. Commun.">
        <title>Genome assembly with in vitro proximity ligation data and whole-genome triplication in lettuce.</title>
        <authorList>
            <person name="Reyes-Chin-Wo S."/>
            <person name="Wang Z."/>
            <person name="Yang X."/>
            <person name="Kozik A."/>
            <person name="Arikit S."/>
            <person name="Song C."/>
            <person name="Xia L."/>
            <person name="Froenicke L."/>
            <person name="Lavelle D.O."/>
            <person name="Truco M.J."/>
            <person name="Xia R."/>
            <person name="Zhu S."/>
            <person name="Xu C."/>
            <person name="Xu H."/>
            <person name="Xu X."/>
            <person name="Cox K."/>
            <person name="Korf I."/>
            <person name="Meyers B.C."/>
            <person name="Michelmore R.W."/>
        </authorList>
    </citation>
    <scope>NUCLEOTIDE SEQUENCE [LARGE SCALE GENOMIC DNA]</scope>
    <source>
        <strain evidence="9">cv. Salinas</strain>
        <tissue evidence="8">Seedlings</tissue>
    </source>
</reference>
<feature type="domain" description="Protein kinase" evidence="7">
    <location>
        <begin position="176"/>
        <end position="319"/>
    </location>
</feature>
<organism evidence="8 9">
    <name type="scientific">Lactuca sativa</name>
    <name type="common">Garden lettuce</name>
    <dbReference type="NCBI Taxonomy" id="4236"/>
    <lineage>
        <taxon>Eukaryota</taxon>
        <taxon>Viridiplantae</taxon>
        <taxon>Streptophyta</taxon>
        <taxon>Embryophyta</taxon>
        <taxon>Tracheophyta</taxon>
        <taxon>Spermatophyta</taxon>
        <taxon>Magnoliopsida</taxon>
        <taxon>eudicotyledons</taxon>
        <taxon>Gunneridae</taxon>
        <taxon>Pentapetalae</taxon>
        <taxon>asterids</taxon>
        <taxon>campanulids</taxon>
        <taxon>Asterales</taxon>
        <taxon>Asteraceae</taxon>
        <taxon>Cichorioideae</taxon>
        <taxon>Cichorieae</taxon>
        <taxon>Lactucinae</taxon>
        <taxon>Lactuca</taxon>
    </lineage>
</organism>
<keyword evidence="1" id="KW-0723">Serine/threonine-protein kinase</keyword>
<name>A0A9R1XY23_LACSA</name>
<dbReference type="GO" id="GO:0005886">
    <property type="term" value="C:plasma membrane"/>
    <property type="evidence" value="ECO:0000318"/>
    <property type="project" value="GO_Central"/>
</dbReference>
<dbReference type="AlphaFoldDB" id="A0A9R1XY23"/>
<keyword evidence="5 6" id="KW-0067">ATP-binding</keyword>
<evidence type="ECO:0000313" key="9">
    <source>
        <dbReference type="Proteomes" id="UP000235145"/>
    </source>
</evidence>
<dbReference type="FunFam" id="3.30.200.20:FF:000039">
    <property type="entry name" value="receptor-like protein kinase FERONIA"/>
    <property type="match status" value="1"/>
</dbReference>
<dbReference type="SMART" id="SM00219">
    <property type="entry name" value="TyrKc"/>
    <property type="match status" value="1"/>
</dbReference>
<dbReference type="GO" id="GO:0004714">
    <property type="term" value="F:transmembrane receptor protein tyrosine kinase activity"/>
    <property type="evidence" value="ECO:0007669"/>
    <property type="project" value="InterPro"/>
</dbReference>
<dbReference type="InterPro" id="IPR025525">
    <property type="entry name" value="hAT-like_transposase_RNase-H"/>
</dbReference>
<dbReference type="SUPFAM" id="SSF56112">
    <property type="entry name" value="Protein kinase-like (PK-like)"/>
    <property type="match status" value="1"/>
</dbReference>
<keyword evidence="4" id="KW-0418">Kinase</keyword>
<evidence type="ECO:0000313" key="8">
    <source>
        <dbReference type="EMBL" id="KAJ0226247.1"/>
    </source>
</evidence>
<sequence>MRIDVKNSEIRKDIIEKYDKYWDDLEKLNDFLYFVVILDPQLKFEFLQQAFEKLIKLKNIGEPPIFNSEFENIKSSQSQTHAHEDVVMLDDENDFMEALVCTKNWLRKSRNLIMDNIDEVLKDNDTAKELENAINNEGGNEKQPINILKYTVEFWWSELNHLKIQLEAIELATENFSDCNVIGQGGFGRVYKGQLPVVSASSTTVAVKRLDVKCGQGEKEFLMEIVMLSSYKHENLVSLVGFCDEGDEKIIVYKHEIHGSLDNHLATDLTLLCGRLAVIGKYDDERRFLSHLAQLCYEDGKIDEIVFPNIRKQVKPNSL</sequence>
<dbReference type="InterPro" id="IPR000719">
    <property type="entry name" value="Prot_kinase_dom"/>
</dbReference>
<dbReference type="PROSITE" id="PS50011">
    <property type="entry name" value="PROTEIN_KINASE_DOM"/>
    <property type="match status" value="1"/>
</dbReference>
<dbReference type="GO" id="GO:0004672">
    <property type="term" value="F:protein kinase activity"/>
    <property type="evidence" value="ECO:0000318"/>
    <property type="project" value="GO_Central"/>
</dbReference>
<comment type="caution">
    <text evidence="8">The sequence shown here is derived from an EMBL/GenBank/DDBJ whole genome shotgun (WGS) entry which is preliminary data.</text>
</comment>
<keyword evidence="2" id="KW-0808">Transferase</keyword>
<evidence type="ECO:0000256" key="1">
    <source>
        <dbReference type="ARBA" id="ARBA00022527"/>
    </source>
</evidence>
<dbReference type="Pfam" id="PF14372">
    <property type="entry name" value="hAT-like_RNase-H"/>
    <property type="match status" value="1"/>
</dbReference>
<dbReference type="InterPro" id="IPR011009">
    <property type="entry name" value="Kinase-like_dom_sf"/>
</dbReference>
<evidence type="ECO:0000256" key="2">
    <source>
        <dbReference type="ARBA" id="ARBA00022679"/>
    </source>
</evidence>
<dbReference type="PROSITE" id="PS00107">
    <property type="entry name" value="PROTEIN_KINASE_ATP"/>
    <property type="match status" value="1"/>
</dbReference>
<protein>
    <recommendedName>
        <fullName evidence="7">Protein kinase domain-containing protein</fullName>
    </recommendedName>
</protein>
<dbReference type="GO" id="GO:0003677">
    <property type="term" value="F:DNA binding"/>
    <property type="evidence" value="ECO:0007669"/>
    <property type="project" value="InterPro"/>
</dbReference>
<dbReference type="PANTHER" id="PTHR27003">
    <property type="entry name" value="OS07G0166700 PROTEIN"/>
    <property type="match status" value="1"/>
</dbReference>
<evidence type="ECO:0000256" key="3">
    <source>
        <dbReference type="ARBA" id="ARBA00022741"/>
    </source>
</evidence>
<dbReference type="InterPro" id="IPR020635">
    <property type="entry name" value="Tyr_kinase_cat_dom"/>
</dbReference>